<keyword evidence="1" id="KW-0732">Signal</keyword>
<evidence type="ECO:0000256" key="1">
    <source>
        <dbReference type="SAM" id="SignalP"/>
    </source>
</evidence>
<feature type="domain" description="Ecp2 effector protein-like" evidence="2">
    <location>
        <begin position="45"/>
        <end position="144"/>
    </location>
</feature>
<feature type="chain" id="PRO_5040167845" description="Ecp2 effector protein-like domain-containing protein" evidence="1">
    <location>
        <begin position="22"/>
        <end position="161"/>
    </location>
</feature>
<evidence type="ECO:0000313" key="4">
    <source>
        <dbReference type="Proteomes" id="UP000748025"/>
    </source>
</evidence>
<feature type="signal peptide" evidence="1">
    <location>
        <begin position="1"/>
        <end position="21"/>
    </location>
</feature>
<proteinExistence type="predicted"/>
<gene>
    <name evidence="3" type="ORF">E4U43_003974</name>
</gene>
<dbReference type="Proteomes" id="UP000748025">
    <property type="component" value="Unassembled WGS sequence"/>
</dbReference>
<dbReference type="AlphaFoldDB" id="A0A9P7SWF1"/>
<organism evidence="3 4">
    <name type="scientific">Claviceps pusilla</name>
    <dbReference type="NCBI Taxonomy" id="123648"/>
    <lineage>
        <taxon>Eukaryota</taxon>
        <taxon>Fungi</taxon>
        <taxon>Dikarya</taxon>
        <taxon>Ascomycota</taxon>
        <taxon>Pezizomycotina</taxon>
        <taxon>Sordariomycetes</taxon>
        <taxon>Hypocreomycetidae</taxon>
        <taxon>Hypocreales</taxon>
        <taxon>Clavicipitaceae</taxon>
        <taxon>Claviceps</taxon>
    </lineage>
</organism>
<evidence type="ECO:0000259" key="2">
    <source>
        <dbReference type="Pfam" id="PF14856"/>
    </source>
</evidence>
<evidence type="ECO:0000313" key="3">
    <source>
        <dbReference type="EMBL" id="KAG5991654.1"/>
    </source>
</evidence>
<reference evidence="3" key="1">
    <citation type="journal article" date="2020" name="bioRxiv">
        <title>Whole genome comparisons of ergot fungi reveals the divergence and evolution of species within the genus Claviceps are the result of varying mechanisms driving genome evolution and host range expansion.</title>
        <authorList>
            <person name="Wyka S.A."/>
            <person name="Mondo S.J."/>
            <person name="Liu M."/>
            <person name="Dettman J."/>
            <person name="Nalam V."/>
            <person name="Broders K.D."/>
        </authorList>
    </citation>
    <scope>NUCLEOTIDE SEQUENCE</scope>
    <source>
        <strain evidence="3">CCC 602</strain>
    </source>
</reference>
<name>A0A9P7SWF1_9HYPO</name>
<sequence length="161" mass="17156">MIIAVCCWVVAILSSATLGWALPAASVTVNSTGISWHPSDDTQSTCGTSTFTESTNLDPADWRECASLYSSWTSQNGTFDLMNVDAAGFTPILRTKDCTLGVQPADASKGSFTIGDRDLKMLMNTSLRQFSEGTNLRVTGIVKCSAASGTTADVKWRISKS</sequence>
<dbReference type="Pfam" id="PF14856">
    <property type="entry name" value="Hce2"/>
    <property type="match status" value="1"/>
</dbReference>
<keyword evidence="4" id="KW-1185">Reference proteome</keyword>
<dbReference type="EMBL" id="SRPW01002606">
    <property type="protein sequence ID" value="KAG5991654.1"/>
    <property type="molecule type" value="Genomic_DNA"/>
</dbReference>
<accession>A0A9P7SWF1</accession>
<dbReference type="InterPro" id="IPR029226">
    <property type="entry name" value="Ecp2-like"/>
</dbReference>
<protein>
    <recommendedName>
        <fullName evidence="2">Ecp2 effector protein-like domain-containing protein</fullName>
    </recommendedName>
</protein>
<dbReference type="OrthoDB" id="4944568at2759"/>
<comment type="caution">
    <text evidence="3">The sequence shown here is derived from an EMBL/GenBank/DDBJ whole genome shotgun (WGS) entry which is preliminary data.</text>
</comment>